<dbReference type="Pfam" id="PF13545">
    <property type="entry name" value="HTH_Crp_2"/>
    <property type="match status" value="1"/>
</dbReference>
<dbReference type="CDD" id="cd00092">
    <property type="entry name" value="HTH_CRP"/>
    <property type="match status" value="1"/>
</dbReference>
<reference evidence="6 7" key="1">
    <citation type="submission" date="2015-09" db="EMBL/GenBank/DDBJ databases">
        <authorList>
            <person name="Jackson K.R."/>
            <person name="Lunt B.L."/>
            <person name="Fisher J.N.B."/>
            <person name="Gardner A.V."/>
            <person name="Bailey M.E."/>
            <person name="Deus L.M."/>
            <person name="Earl A.S."/>
            <person name="Gibby P.D."/>
            <person name="Hartmann K.A."/>
            <person name="Liu J.E."/>
            <person name="Manci A.M."/>
            <person name="Nielsen D.A."/>
            <person name="Solomon M.B."/>
            <person name="Breakwell D.P."/>
            <person name="Burnett S.H."/>
            <person name="Grose J.H."/>
        </authorList>
    </citation>
    <scope>NUCLEOTIDE SEQUENCE [LARGE SCALE GENOMIC DNA]</scope>
    <source>
        <strain evidence="6 7">CECT 7799</strain>
    </source>
</reference>
<dbReference type="PROSITE" id="PS50042">
    <property type="entry name" value="CNMP_BINDING_3"/>
    <property type="match status" value="1"/>
</dbReference>
<keyword evidence="3" id="KW-0804">Transcription</keyword>
<dbReference type="InterPro" id="IPR036390">
    <property type="entry name" value="WH_DNA-bd_sf"/>
</dbReference>
<evidence type="ECO:0000256" key="2">
    <source>
        <dbReference type="ARBA" id="ARBA00023125"/>
    </source>
</evidence>
<gene>
    <name evidence="6" type="primary">fixK_2</name>
    <name evidence="6" type="ORF">JSE7799_03415</name>
</gene>
<dbReference type="InterPro" id="IPR012318">
    <property type="entry name" value="HTH_CRP"/>
</dbReference>
<keyword evidence="1" id="KW-0805">Transcription regulation</keyword>
<protein>
    <submittedName>
        <fullName evidence="6">Nitrogen fixation regulation protein FixK</fullName>
    </submittedName>
</protein>
<dbReference type="CDD" id="cd00038">
    <property type="entry name" value="CAP_ED"/>
    <property type="match status" value="1"/>
</dbReference>
<name>A0A0M7BD66_9RHOB</name>
<accession>A0A0M7BD66</accession>
<dbReference type="GO" id="GO:0003700">
    <property type="term" value="F:DNA-binding transcription factor activity"/>
    <property type="evidence" value="ECO:0007669"/>
    <property type="project" value="TreeGrafter"/>
</dbReference>
<dbReference type="InterPro" id="IPR014710">
    <property type="entry name" value="RmlC-like_jellyroll"/>
</dbReference>
<dbReference type="RefSeq" id="WP_222101802.1">
    <property type="nucleotide sequence ID" value="NZ_CYPR01000228.1"/>
</dbReference>
<evidence type="ECO:0000259" key="4">
    <source>
        <dbReference type="PROSITE" id="PS50042"/>
    </source>
</evidence>
<dbReference type="GO" id="GO:0005829">
    <property type="term" value="C:cytosol"/>
    <property type="evidence" value="ECO:0007669"/>
    <property type="project" value="TreeGrafter"/>
</dbReference>
<dbReference type="InterPro" id="IPR036388">
    <property type="entry name" value="WH-like_DNA-bd_sf"/>
</dbReference>
<dbReference type="Gene3D" id="1.10.10.10">
    <property type="entry name" value="Winged helix-like DNA-binding domain superfamily/Winged helix DNA-binding domain"/>
    <property type="match status" value="1"/>
</dbReference>
<dbReference type="STRING" id="313367.JSE7799_03415"/>
<dbReference type="PRINTS" id="PR00034">
    <property type="entry name" value="HTHCRP"/>
</dbReference>
<dbReference type="EMBL" id="CYPR01000228">
    <property type="protein sequence ID" value="CUH40680.1"/>
    <property type="molecule type" value="Genomic_DNA"/>
</dbReference>
<dbReference type="Pfam" id="PF00027">
    <property type="entry name" value="cNMP_binding"/>
    <property type="match status" value="1"/>
</dbReference>
<proteinExistence type="predicted"/>
<evidence type="ECO:0000313" key="6">
    <source>
        <dbReference type="EMBL" id="CUH40680.1"/>
    </source>
</evidence>
<dbReference type="PROSITE" id="PS51063">
    <property type="entry name" value="HTH_CRP_2"/>
    <property type="match status" value="1"/>
</dbReference>
<dbReference type="SUPFAM" id="SSF46785">
    <property type="entry name" value="Winged helix' DNA-binding domain"/>
    <property type="match status" value="1"/>
</dbReference>
<organism evidence="6 7">
    <name type="scientific">Jannaschia seosinensis</name>
    <dbReference type="NCBI Taxonomy" id="313367"/>
    <lineage>
        <taxon>Bacteria</taxon>
        <taxon>Pseudomonadati</taxon>
        <taxon>Pseudomonadota</taxon>
        <taxon>Alphaproteobacteria</taxon>
        <taxon>Rhodobacterales</taxon>
        <taxon>Roseobacteraceae</taxon>
        <taxon>Jannaschia</taxon>
    </lineage>
</organism>
<feature type="domain" description="HTH crp-type" evidence="5">
    <location>
        <begin position="148"/>
        <end position="222"/>
    </location>
</feature>
<dbReference type="GO" id="GO:0003677">
    <property type="term" value="F:DNA binding"/>
    <property type="evidence" value="ECO:0007669"/>
    <property type="project" value="UniProtKB-KW"/>
</dbReference>
<dbReference type="Proteomes" id="UP000049455">
    <property type="component" value="Unassembled WGS sequence"/>
</dbReference>
<keyword evidence="2" id="KW-0238">DNA-binding</keyword>
<dbReference type="SMART" id="SM00419">
    <property type="entry name" value="HTH_CRP"/>
    <property type="match status" value="1"/>
</dbReference>
<dbReference type="InterPro" id="IPR000595">
    <property type="entry name" value="cNMP-bd_dom"/>
</dbReference>
<evidence type="ECO:0000256" key="1">
    <source>
        <dbReference type="ARBA" id="ARBA00023015"/>
    </source>
</evidence>
<dbReference type="SUPFAM" id="SSF51206">
    <property type="entry name" value="cAMP-binding domain-like"/>
    <property type="match status" value="1"/>
</dbReference>
<dbReference type="AlphaFoldDB" id="A0A0M7BD66"/>
<dbReference type="InterPro" id="IPR018490">
    <property type="entry name" value="cNMP-bd_dom_sf"/>
</dbReference>
<evidence type="ECO:0000259" key="5">
    <source>
        <dbReference type="PROSITE" id="PS51063"/>
    </source>
</evidence>
<evidence type="ECO:0000313" key="7">
    <source>
        <dbReference type="Proteomes" id="UP000049455"/>
    </source>
</evidence>
<dbReference type="InterPro" id="IPR050397">
    <property type="entry name" value="Env_Response_Regulators"/>
</dbReference>
<dbReference type="PANTHER" id="PTHR24567:SF26">
    <property type="entry name" value="REGULATORY PROTEIN YEIL"/>
    <property type="match status" value="1"/>
</dbReference>
<sequence>MAETKSCLVEKLSRYAPLSERDLERLATLEEEERPCPRGSDVHRAGDRNGDLFVLKAGWAFSFTNMPDGRRQIVTVHHPGDVIGFPDIAFRNATTTLRCVDDVTLCPFPKSALSVILRESPRLSALMLSIALRDQVVFIDLLRAMGRMSARERIAHMLLDFRARLRMTDPAVTDRFRLPLTQQQIADYLGITNVYVSRTMIQMEDEGEIVRSEGHITLRDASKLERLTDFCDRYADMDTSWFPDT</sequence>
<keyword evidence="7" id="KW-1185">Reference proteome</keyword>
<dbReference type="PANTHER" id="PTHR24567">
    <property type="entry name" value="CRP FAMILY TRANSCRIPTIONAL REGULATORY PROTEIN"/>
    <property type="match status" value="1"/>
</dbReference>
<dbReference type="SMART" id="SM00100">
    <property type="entry name" value="cNMP"/>
    <property type="match status" value="1"/>
</dbReference>
<dbReference type="Gene3D" id="2.60.120.10">
    <property type="entry name" value="Jelly Rolls"/>
    <property type="match status" value="1"/>
</dbReference>
<feature type="domain" description="Cyclic nucleotide-binding" evidence="4">
    <location>
        <begin position="14"/>
        <end position="84"/>
    </location>
</feature>
<evidence type="ECO:0000256" key="3">
    <source>
        <dbReference type="ARBA" id="ARBA00023163"/>
    </source>
</evidence>